<keyword evidence="5" id="KW-0808">Transferase</keyword>
<dbReference type="InterPro" id="IPR001173">
    <property type="entry name" value="Glyco_trans_2-like"/>
</dbReference>
<keyword evidence="2 5" id="KW-0430">Lectin</keyword>
<dbReference type="InterPro" id="IPR035992">
    <property type="entry name" value="Ricin_B-like_lectins"/>
</dbReference>
<evidence type="ECO:0000256" key="1">
    <source>
        <dbReference type="ARBA" id="ARBA00004323"/>
    </source>
</evidence>
<dbReference type="Gene3D" id="3.90.550.10">
    <property type="entry name" value="Spore Coat Polysaccharide Biosynthesis Protein SpsA, Chain A"/>
    <property type="match status" value="1"/>
</dbReference>
<dbReference type="Pfam" id="PF00652">
    <property type="entry name" value="Ricin_B_lectin"/>
    <property type="match status" value="1"/>
</dbReference>
<name>A0A6P7T8Q5_9MOLL</name>
<dbReference type="UniPathway" id="UPA00378"/>
<accession>A0A6P7T8Q5</accession>
<organism evidence="8 9">
    <name type="scientific">Octopus sinensis</name>
    <name type="common">East Asian common octopus</name>
    <dbReference type="NCBI Taxonomy" id="2607531"/>
    <lineage>
        <taxon>Eukaryota</taxon>
        <taxon>Metazoa</taxon>
        <taxon>Spiralia</taxon>
        <taxon>Lophotrochozoa</taxon>
        <taxon>Mollusca</taxon>
        <taxon>Cephalopoda</taxon>
        <taxon>Coleoidea</taxon>
        <taxon>Octopodiformes</taxon>
        <taxon>Octopoda</taxon>
        <taxon>Incirrata</taxon>
        <taxon>Octopodidae</taxon>
        <taxon>Octopus</taxon>
    </lineage>
</organism>
<dbReference type="GO" id="GO:0006493">
    <property type="term" value="P:protein O-linked glycosylation"/>
    <property type="evidence" value="ECO:0007669"/>
    <property type="project" value="TreeGrafter"/>
</dbReference>
<keyword evidence="5" id="KW-0464">Manganese</keyword>
<dbReference type="InterPro" id="IPR000772">
    <property type="entry name" value="Ricin_B_lectin"/>
</dbReference>
<keyword evidence="5" id="KW-0472">Membrane</keyword>
<sequence>MELRLRYLILMVVLVVIVNILATVKIFQSNKLYSQLSLFHKYQHSQLWNTTSSKQKLEFPNKENITSNSSKKLSLKTDNSGNPLIYNYGKNNLSLKGENGSGVILKPKEEEKAKILSEEYNVNVYISDLIPLNRMVPDSRPVGCKNQTFDESYMPQAAAIVTVYNEWPSILLRTIYSIINRTPRNLLKEIIIVDDNSDLEFYKEYLDIYIKDHFDTDLVKLIRLKERGGLIKARMEAIKYVTAEVVCILDSHMEVNINWLQPLLVEIMKNRSTLAMGQLDYINRNTFKYEFNRDYKTRYGFNWDFKFFEQYFRPDQMLNKKVTDTLPGPVIVGAGFAMDVKFFRKIGLYDPKMAIWGGENLELSWRVWCCGGQVLHVFCSHFGHIARYQPYSFPRDRLHTEVYNYKRAADVWLGPYKKYVYNYFPLMRDMDVGDLSDRLRIKNELKCKNFDWYLDNIWPELFRFDVNVTASGELRNKATQRCLDNYKQLYPSRQKLLVIPCSNIILRQGFSITYEKWLRTSLNCISTDCVSKTYCYAVVADCFLGVSNKWEHKDGFVKHLNTGLCLDLEKNFVAILQPCNSKQATQQWSFIQIPIDRKRI</sequence>
<dbReference type="Proteomes" id="UP000515154">
    <property type="component" value="Linkage group LG16"/>
</dbReference>
<evidence type="ECO:0000256" key="4">
    <source>
        <dbReference type="ARBA" id="ARBA00023157"/>
    </source>
</evidence>
<evidence type="ECO:0000256" key="5">
    <source>
        <dbReference type="RuleBase" id="RU361242"/>
    </source>
</evidence>
<evidence type="ECO:0000256" key="3">
    <source>
        <dbReference type="ARBA" id="ARBA00023034"/>
    </source>
</evidence>
<dbReference type="KEGG" id="osn:115220615"/>
<keyword evidence="8" id="KW-1185">Reference proteome</keyword>
<evidence type="ECO:0000313" key="9">
    <source>
        <dbReference type="RefSeq" id="XP_029646622.2"/>
    </source>
</evidence>
<evidence type="ECO:0000256" key="2">
    <source>
        <dbReference type="ARBA" id="ARBA00022734"/>
    </source>
</evidence>
<dbReference type="PANTHER" id="PTHR11675">
    <property type="entry name" value="N-ACETYLGALACTOSAMINYLTRANSFERASE"/>
    <property type="match status" value="1"/>
</dbReference>
<keyword evidence="5" id="KW-0812">Transmembrane</keyword>
<dbReference type="PANTHER" id="PTHR11675:SF126">
    <property type="entry name" value="RICIN B LECTIN DOMAIN-CONTAINING PROTEIN"/>
    <property type="match status" value="1"/>
</dbReference>
<proteinExistence type="inferred from homology"/>
<keyword evidence="4 5" id="KW-1015">Disulfide bond</keyword>
<reference evidence="9" key="1">
    <citation type="submission" date="2025-08" db="UniProtKB">
        <authorList>
            <consortium name="RefSeq"/>
        </authorList>
    </citation>
    <scope>IDENTIFICATION</scope>
</reference>
<comment type="pathway">
    <text evidence="5">Protein modification; protein glycosylation.</text>
</comment>
<protein>
    <recommendedName>
        <fullName evidence="5">Polypeptide N-acetylgalactosaminyltransferase</fullName>
        <ecNumber evidence="5">2.4.1.-</ecNumber>
    </recommendedName>
    <alternativeName>
        <fullName evidence="5">Protein-UDP acetylgalactosaminyltransferase</fullName>
    </alternativeName>
</protein>
<dbReference type="PROSITE" id="PS50231">
    <property type="entry name" value="RICIN_B_LECTIN"/>
    <property type="match status" value="1"/>
</dbReference>
<dbReference type="Pfam" id="PF00535">
    <property type="entry name" value="Glycos_transf_2"/>
    <property type="match status" value="1"/>
</dbReference>
<keyword evidence="5" id="KW-1133">Transmembrane helix</keyword>
<evidence type="ECO:0000259" key="6">
    <source>
        <dbReference type="Pfam" id="PF00535"/>
    </source>
</evidence>
<evidence type="ECO:0000313" key="8">
    <source>
        <dbReference type="Proteomes" id="UP000515154"/>
    </source>
</evidence>
<comment type="subcellular location">
    <subcellularLocation>
        <location evidence="1 5">Golgi apparatus membrane</location>
        <topology evidence="1 5">Single-pass type II membrane protein</topology>
    </subcellularLocation>
</comment>
<comment type="similarity">
    <text evidence="5">Belongs to the glycosyltransferase 2 family. GalNAc-T subfamily.</text>
</comment>
<dbReference type="GO" id="GO:0030246">
    <property type="term" value="F:carbohydrate binding"/>
    <property type="evidence" value="ECO:0007669"/>
    <property type="project" value="UniProtKB-KW"/>
</dbReference>
<dbReference type="RefSeq" id="XP_029646622.2">
    <property type="nucleotide sequence ID" value="XM_029790762.2"/>
</dbReference>
<dbReference type="GO" id="GO:0000139">
    <property type="term" value="C:Golgi membrane"/>
    <property type="evidence" value="ECO:0007669"/>
    <property type="project" value="UniProtKB-SubCell"/>
</dbReference>
<dbReference type="SUPFAM" id="SSF50370">
    <property type="entry name" value="Ricin B-like lectins"/>
    <property type="match status" value="1"/>
</dbReference>
<dbReference type="InterPro" id="IPR029044">
    <property type="entry name" value="Nucleotide-diphossugar_trans"/>
</dbReference>
<feature type="transmembrane region" description="Helical" evidence="5">
    <location>
        <begin position="7"/>
        <end position="27"/>
    </location>
</feature>
<dbReference type="CDD" id="cd23441">
    <property type="entry name" value="beta-trefoil_Ricin_GALNT14-like"/>
    <property type="match status" value="1"/>
</dbReference>
<evidence type="ECO:0000259" key="7">
    <source>
        <dbReference type="Pfam" id="PF00652"/>
    </source>
</evidence>
<dbReference type="EC" id="2.4.1.-" evidence="5"/>
<keyword evidence="3 5" id="KW-0333">Golgi apparatus</keyword>
<dbReference type="GO" id="GO:0004653">
    <property type="term" value="F:polypeptide N-acetylgalactosaminyltransferase activity"/>
    <property type="evidence" value="ECO:0007669"/>
    <property type="project" value="TreeGrafter"/>
</dbReference>
<feature type="domain" description="Glycosyltransferase 2-like" evidence="6">
    <location>
        <begin position="160"/>
        <end position="341"/>
    </location>
</feature>
<feature type="domain" description="Ricin B lectin" evidence="7">
    <location>
        <begin position="471"/>
        <end position="588"/>
    </location>
</feature>
<dbReference type="AlphaFoldDB" id="A0A6P7T8Q5"/>
<gene>
    <name evidence="9" type="primary">LOC115220615</name>
</gene>
<keyword evidence="5" id="KW-0328">Glycosyltransferase</keyword>
<comment type="cofactor">
    <cofactor evidence="5">
        <name>Mn(2+)</name>
        <dbReference type="ChEBI" id="CHEBI:29035"/>
    </cofactor>
</comment>
<dbReference type="Gene3D" id="2.80.10.50">
    <property type="match status" value="1"/>
</dbReference>
<dbReference type="SUPFAM" id="SSF53448">
    <property type="entry name" value="Nucleotide-diphospho-sugar transferases"/>
    <property type="match status" value="1"/>
</dbReference>